<keyword evidence="2" id="KW-0112">Calmodulin-binding</keyword>
<dbReference type="GO" id="GO:0005977">
    <property type="term" value="P:glycogen metabolic process"/>
    <property type="evidence" value="ECO:0007669"/>
    <property type="project" value="UniProtKB-KW"/>
</dbReference>
<dbReference type="Proteomes" id="UP000683360">
    <property type="component" value="Unassembled WGS sequence"/>
</dbReference>
<protein>
    <recommendedName>
        <fullName evidence="2">Phosphorylase b kinase regulatory subunit</fullName>
    </recommendedName>
</protein>
<comment type="function">
    <text evidence="2">Phosphorylase b kinase catalyzes the phosphorylation of serine in certain substrates, including troponin I.</text>
</comment>
<keyword evidence="2" id="KW-0321">Glycogen metabolism</keyword>
<evidence type="ECO:0000313" key="5">
    <source>
        <dbReference type="Proteomes" id="UP000683360"/>
    </source>
</evidence>
<dbReference type="EMBL" id="CAJPWZ010001763">
    <property type="protein sequence ID" value="CAG2222648.1"/>
    <property type="molecule type" value="Genomic_DNA"/>
</dbReference>
<evidence type="ECO:0000256" key="2">
    <source>
        <dbReference type="RuleBase" id="RU364123"/>
    </source>
</evidence>
<evidence type="ECO:0000259" key="3">
    <source>
        <dbReference type="Pfam" id="PF19292"/>
    </source>
</evidence>
<dbReference type="InterPro" id="IPR045583">
    <property type="entry name" value="KPBA/B_C"/>
</dbReference>
<dbReference type="InterPro" id="IPR008734">
    <property type="entry name" value="PHK_A/B_su"/>
</dbReference>
<keyword evidence="2" id="KW-0472">Membrane</keyword>
<comment type="similarity">
    <text evidence="2">Belongs to the phosphorylase b kinase regulatory chain family.</text>
</comment>
<comment type="subcellular location">
    <subcellularLocation>
        <location evidence="2">Cell membrane</location>
        <topology evidence="2">Lipid-anchor</topology>
        <orientation evidence="2">Cytoplasmic side</orientation>
    </subcellularLocation>
</comment>
<keyword evidence="2" id="KW-0449">Lipoprotein</keyword>
<feature type="domain" description="Phosphorylase b kinase regulatory subunit alpha/beta C-terminal" evidence="3">
    <location>
        <begin position="155"/>
        <end position="193"/>
    </location>
</feature>
<keyword evidence="5" id="KW-1185">Reference proteome</keyword>
<dbReference type="AlphaFoldDB" id="A0A8S3SPC0"/>
<name>A0A8S3SPC0_MYTED</name>
<dbReference type="OrthoDB" id="5971574at2759"/>
<comment type="pathway">
    <text evidence="2">Glycan biosynthesis; glycogen metabolism.</text>
</comment>
<keyword evidence="2" id="KW-1003">Cell membrane</keyword>
<comment type="caution">
    <text evidence="4">The sequence shown here is derived from an EMBL/GenBank/DDBJ whole genome shotgun (WGS) entry which is preliminary data.</text>
</comment>
<evidence type="ECO:0000313" key="4">
    <source>
        <dbReference type="EMBL" id="CAG2222648.1"/>
    </source>
</evidence>
<keyword evidence="1 2" id="KW-0119">Carbohydrate metabolism</keyword>
<dbReference type="Pfam" id="PF19292">
    <property type="entry name" value="KPBB_C"/>
    <property type="match status" value="1"/>
</dbReference>
<dbReference type="PANTHER" id="PTHR10749">
    <property type="entry name" value="PHOSPHORYLASE B KINASE REGULATORY SUBUNIT"/>
    <property type="match status" value="1"/>
</dbReference>
<dbReference type="GO" id="GO:0005516">
    <property type="term" value="F:calmodulin binding"/>
    <property type="evidence" value="ECO:0007669"/>
    <property type="project" value="UniProtKB-KW"/>
</dbReference>
<gene>
    <name evidence="4" type="ORF">MEDL_35946</name>
</gene>
<accession>A0A8S3SPC0</accession>
<evidence type="ECO:0000256" key="1">
    <source>
        <dbReference type="ARBA" id="ARBA00023277"/>
    </source>
</evidence>
<dbReference type="GO" id="GO:0005964">
    <property type="term" value="C:phosphorylase kinase complex"/>
    <property type="evidence" value="ECO:0007669"/>
    <property type="project" value="TreeGrafter"/>
</dbReference>
<organism evidence="4 5">
    <name type="scientific">Mytilus edulis</name>
    <name type="common">Blue mussel</name>
    <dbReference type="NCBI Taxonomy" id="6550"/>
    <lineage>
        <taxon>Eukaryota</taxon>
        <taxon>Metazoa</taxon>
        <taxon>Spiralia</taxon>
        <taxon>Lophotrochozoa</taxon>
        <taxon>Mollusca</taxon>
        <taxon>Bivalvia</taxon>
        <taxon>Autobranchia</taxon>
        <taxon>Pteriomorphia</taxon>
        <taxon>Mytilida</taxon>
        <taxon>Mytiloidea</taxon>
        <taxon>Mytilidae</taxon>
        <taxon>Mytilinae</taxon>
        <taxon>Mytilus</taxon>
    </lineage>
</organism>
<sequence>MTAHKTHICHVHTWSQIFIQGKIDDDQGKTVELAQTAVKCMRGILFCWFRQADKTFDGIEFHDLLKPGDLDPILRHLPASERPKSMINTRYSTFQNDLAFLSSCWKLAGRPTFCMLIRENNIRGPNFPEFLDLLSMFKRGDVDGVRVRVGKLQQPTLSDMTMYELNFSLLVEQMLSKIADPAYRQIIVEIIQDSFEDFQRDEARDKGSEKQDDMIIFFNTPPNVKHGTTSYITKAVLRTLLEGEIRFVNEEMCHIT</sequence>
<dbReference type="GO" id="GO:0005886">
    <property type="term" value="C:plasma membrane"/>
    <property type="evidence" value="ECO:0007669"/>
    <property type="project" value="UniProtKB-SubCell"/>
</dbReference>
<proteinExistence type="inferred from homology"/>
<keyword evidence="2" id="KW-0636">Prenylation</keyword>
<dbReference type="PANTHER" id="PTHR10749:SF8">
    <property type="entry name" value="PHOSPHORYLASE B KINASE REGULATORY SUBUNIT BETA"/>
    <property type="match status" value="1"/>
</dbReference>
<reference evidence="4" key="1">
    <citation type="submission" date="2021-03" db="EMBL/GenBank/DDBJ databases">
        <authorList>
            <person name="Bekaert M."/>
        </authorList>
    </citation>
    <scope>NUCLEOTIDE SEQUENCE</scope>
</reference>